<evidence type="ECO:0000256" key="1">
    <source>
        <dbReference type="SAM" id="MobiDB-lite"/>
    </source>
</evidence>
<dbReference type="EMBL" id="JACSQK010000002">
    <property type="protein sequence ID" value="MBD7959463.1"/>
    <property type="molecule type" value="Genomic_DNA"/>
</dbReference>
<dbReference type="NCBIfam" id="TIGR02099">
    <property type="entry name" value="YhdP family protein"/>
    <property type="match status" value="1"/>
</dbReference>
<dbReference type="InterPro" id="IPR025263">
    <property type="entry name" value="YhdP_central"/>
</dbReference>
<feature type="region of interest" description="Disordered" evidence="1">
    <location>
        <begin position="1308"/>
        <end position="1329"/>
    </location>
</feature>
<keyword evidence="2" id="KW-0472">Membrane</keyword>
<keyword evidence="2" id="KW-1133">Transmembrane helix</keyword>
<protein>
    <submittedName>
        <fullName evidence="4">TIGR02099 family protein</fullName>
    </submittedName>
</protein>
<dbReference type="InterPro" id="IPR011836">
    <property type="entry name" value="YhdP"/>
</dbReference>
<dbReference type="PANTHER" id="PTHR38690:SF1">
    <property type="entry name" value="PROTEASE"/>
    <property type="match status" value="1"/>
</dbReference>
<feature type="transmembrane region" description="Helical" evidence="2">
    <location>
        <begin position="21"/>
        <end position="40"/>
    </location>
</feature>
<feature type="domain" description="YhdP central" evidence="3">
    <location>
        <begin position="14"/>
        <end position="1308"/>
    </location>
</feature>
<dbReference type="Proteomes" id="UP000634919">
    <property type="component" value="Unassembled WGS sequence"/>
</dbReference>
<evidence type="ECO:0000313" key="5">
    <source>
        <dbReference type="Proteomes" id="UP000634919"/>
    </source>
</evidence>
<dbReference type="PANTHER" id="PTHR38690">
    <property type="entry name" value="PROTEASE-RELATED"/>
    <property type="match status" value="1"/>
</dbReference>
<evidence type="ECO:0000256" key="2">
    <source>
        <dbReference type="SAM" id="Phobius"/>
    </source>
</evidence>
<keyword evidence="5" id="KW-1185">Reference proteome</keyword>
<proteinExistence type="predicted"/>
<sequence>MIDPSSTPSRQLHIFARFARWSLWLVLAFWLLLALVWGTLHGIIVPRIGEWRVQVERLATQALGAAVRVDAIEAKSDGLFPTVHLSGVSVLDAQGREALKLQSVVATVSARSVLRLGLEQLYIDAPELDIRHLADGRWQVAGLDVVQSDASESPALEWLLAQPELVIQKGVLLFTDEQRAVPTVRLHDVDLVLRNRHWNHVVRLDATPEAADGERMQVVGAFRQPLLPSSKAPWTRWSGQWYASLQLHRVPLLPWPEAWGVRALQGNGAARAWIDVQQGQLAGLTVDLALPQALVQWQDTGVADLDVRALQGRIEANWQAQAWNLKGQHFSFMQADGDNWPSSNWDVRLVGREGRPHSAKIALDYADLAMASQVVQTLPLPAQWRESMAQWTPQGELRQLQLQWQDGGAYRASGRVAGLTLQPQPAEQGVGVPGVQGLDARFELTEGGGNAQLNMQSGVLHFPGVFEEPAIPMDELQAQVRWSVKNGGHVKVDVSQVAFANADAQGTLHASWEMGQQAQDRLPGYLQLQGLLERANGARVHRYLPLEIPEMARHYVRDSVQQGQGSKVEFEVKGNLRDMPFERPGTGRFFIKAPVKNVIYEFAPASVQTPGEPAWPALTDLSGTLIFEGAGMTVQQASTGFVGYPKLRMGSVAAHIPDLEHPHLTVNALGQTDLNAALALVKKSPLAVFTSHALDATQAQGDASIAFDLELPIDHLERAKVRGRVGFQNNALQFNEEAPLLRQLQGAVQFHDQGFELLNVRGQALGGSIKLEGGMPSLKQGVHILARGTATAQGLQKHSGIALLAQIAAHGQGQAAYTVDVNARNGAQDVTVRSDLRGIALNLPAPFSKQSDEALPLTVQQSLSEQQMQELRVDVQGRAQVSYTRNLSVVPAQVVQGRIVVGEPPNNEPLERGVSAYVQLPELDMDAWSQVLTSKAHSDGSETASQAQAYMPQRLKLSVDRLLVKQRELQSVKADFVQASAVWRGRLNAKHFAGQVEYRLPSASDPSGRLFARLSHLSIPKSEALRLNQATGDETSSEPETLPALDIEVERFEIAGKALGKLQLQARNSMGASGRDWLLEQFYLTTPEARWKANGYWGAPSRGAPRTTHLSFLLELDSSGKLLERFGMPGVIRDGQGRLSGNIAWQGAPITPHWQSMDGGVHMQVDKGQFLKVEPGMGKLLSVLSLQSLTRRVALDFRDVFSQGFAFDYVRGDISIEQGVARTNNLQMKGLNAAVLMEGKASLIDETQDLTVVVVPEINAMTASLAATAINPVIGLGSFLAQMFLRGPLMEAATRTFHVHGPWSDPVVDPVSKKAVERKPTPSTEGVVP</sequence>
<gene>
    <name evidence="4" type="ORF">H9646_03135</name>
</gene>
<keyword evidence="2" id="KW-0812">Transmembrane</keyword>
<feature type="compositionally biased region" description="Basic and acidic residues" evidence="1">
    <location>
        <begin position="1311"/>
        <end position="1320"/>
    </location>
</feature>
<evidence type="ECO:0000259" key="3">
    <source>
        <dbReference type="Pfam" id="PF13116"/>
    </source>
</evidence>
<comment type="caution">
    <text evidence="4">The sequence shown here is derived from an EMBL/GenBank/DDBJ whole genome shotgun (WGS) entry which is preliminary data.</text>
</comment>
<name>A0ABR8S7L5_9BURK</name>
<reference evidence="4 5" key="1">
    <citation type="submission" date="2020-08" db="EMBL/GenBank/DDBJ databases">
        <title>A Genomic Blueprint of the Chicken Gut Microbiome.</title>
        <authorList>
            <person name="Gilroy R."/>
            <person name="Ravi A."/>
            <person name="Getino M."/>
            <person name="Pursley I."/>
            <person name="Horton D.L."/>
            <person name="Alikhan N.-F."/>
            <person name="Baker D."/>
            <person name="Gharbi K."/>
            <person name="Hall N."/>
            <person name="Watson M."/>
            <person name="Adriaenssens E.M."/>
            <person name="Foster-Nyarko E."/>
            <person name="Jarju S."/>
            <person name="Secka A."/>
            <person name="Antonio M."/>
            <person name="Oren A."/>
            <person name="Chaudhuri R."/>
            <person name="La Ragione R.M."/>
            <person name="Hildebrand F."/>
            <person name="Pallen M.J."/>
        </authorList>
    </citation>
    <scope>NUCLEOTIDE SEQUENCE [LARGE SCALE GENOMIC DNA]</scope>
    <source>
        <strain evidence="4 5">Sa2CVA6</strain>
    </source>
</reference>
<organism evidence="4 5">
    <name type="scientific">Comamonas avium</name>
    <dbReference type="NCBI Taxonomy" id="2762231"/>
    <lineage>
        <taxon>Bacteria</taxon>
        <taxon>Pseudomonadati</taxon>
        <taxon>Pseudomonadota</taxon>
        <taxon>Betaproteobacteria</taxon>
        <taxon>Burkholderiales</taxon>
        <taxon>Comamonadaceae</taxon>
        <taxon>Comamonas</taxon>
    </lineage>
</organism>
<evidence type="ECO:0000313" key="4">
    <source>
        <dbReference type="EMBL" id="MBD7959463.1"/>
    </source>
</evidence>
<dbReference type="Pfam" id="PF13116">
    <property type="entry name" value="YhdP"/>
    <property type="match status" value="1"/>
</dbReference>
<accession>A0ABR8S7L5</accession>